<gene>
    <name evidence="2" type="ordered locus">MSU_0225</name>
</gene>
<evidence type="ECO:0000313" key="3">
    <source>
        <dbReference type="Proteomes" id="UP000007484"/>
    </source>
</evidence>
<dbReference type="Proteomes" id="UP000007484">
    <property type="component" value="Chromosome"/>
</dbReference>
<dbReference type="RefSeq" id="WP_013609717.1">
    <property type="nucleotide sequence ID" value="NC_015155.1"/>
</dbReference>
<feature type="transmembrane region" description="Helical" evidence="1">
    <location>
        <begin position="12"/>
        <end position="34"/>
    </location>
</feature>
<dbReference type="STRING" id="768700.MSU_0225"/>
<dbReference type="HOGENOM" id="CLU_125432_0_0_14"/>
<accession>F0QQJ9</accession>
<reference evidence="2 3" key="1">
    <citation type="journal article" date="2011" name="J. Bacteriol.">
        <title>Complete genome sequences of two hemotropic Mycoplasmas, Mycoplasma haemofelis strain Ohio2 and Mycoplasma suis strain Illinois.</title>
        <authorList>
            <person name="Messick J.B."/>
            <person name="Santos A.P."/>
            <person name="Guimaraes A.M."/>
        </authorList>
    </citation>
    <scope>NUCLEOTIDE SEQUENCE [LARGE SCALE GENOMIC DNA]</scope>
    <source>
        <strain evidence="2 3">Illinois</strain>
    </source>
</reference>
<dbReference type="KEGG" id="mss:MSU_0225"/>
<keyword evidence="1" id="KW-1133">Transmembrane helix</keyword>
<proteinExistence type="predicted"/>
<dbReference type="EMBL" id="CP002525">
    <property type="protein sequence ID" value="ADX97769.1"/>
    <property type="molecule type" value="Genomic_DNA"/>
</dbReference>
<keyword evidence="1" id="KW-0812">Transmembrane</keyword>
<evidence type="ECO:0000256" key="1">
    <source>
        <dbReference type="SAM" id="Phobius"/>
    </source>
</evidence>
<organism evidence="2 3">
    <name type="scientific">Mycoplasma suis (strain Illinois)</name>
    <dbReference type="NCBI Taxonomy" id="768700"/>
    <lineage>
        <taxon>Bacteria</taxon>
        <taxon>Bacillati</taxon>
        <taxon>Mycoplasmatota</taxon>
        <taxon>Mollicutes</taxon>
        <taxon>Mycoplasmataceae</taxon>
        <taxon>Mycoplasma</taxon>
    </lineage>
</organism>
<keyword evidence="3" id="KW-1185">Reference proteome</keyword>
<dbReference type="AlphaFoldDB" id="F0QQJ9"/>
<sequence>MFLKELGSLGWSFLVGGGVSVMAAGGYGAISFLGNDRTPQERHRTIRDWFENNVKNNDLITSAEYISKNEGNGGKPICGRWVNGKAEVLEAKKCEELIKQKWEKSSISQPEVWFEANEQSIEHAITSYFDNGQAHYATVSKISNGWKYGGIECLKVEPKLTGQNIQVNCNY</sequence>
<keyword evidence="1" id="KW-0472">Membrane</keyword>
<protein>
    <submittedName>
        <fullName evidence="2">Uncharacterized protein</fullName>
    </submittedName>
</protein>
<name>F0QQJ9_MYCSL</name>
<evidence type="ECO:0000313" key="2">
    <source>
        <dbReference type="EMBL" id="ADX97769.1"/>
    </source>
</evidence>